<keyword evidence="2" id="KW-1185">Reference proteome</keyword>
<protein>
    <submittedName>
        <fullName evidence="1">Uncharacterized protein</fullName>
    </submittedName>
</protein>
<reference evidence="1 2" key="1">
    <citation type="journal article" date="2021" name="Plant Biotechnol. J.">
        <title>Multi-omics assisted identification of the key and species-specific regulatory components of drought-tolerant mechanisms in Gossypium stocksii.</title>
        <authorList>
            <person name="Yu D."/>
            <person name="Ke L."/>
            <person name="Zhang D."/>
            <person name="Wu Y."/>
            <person name="Sun Y."/>
            <person name="Mei J."/>
            <person name="Sun J."/>
            <person name="Sun Y."/>
        </authorList>
    </citation>
    <scope>NUCLEOTIDE SEQUENCE [LARGE SCALE GENOMIC DNA]</scope>
    <source>
        <strain evidence="2">cv. E1</strain>
        <tissue evidence="1">Leaf</tissue>
    </source>
</reference>
<dbReference type="AlphaFoldDB" id="A0A9D3ZZ26"/>
<evidence type="ECO:0000313" key="2">
    <source>
        <dbReference type="Proteomes" id="UP000828251"/>
    </source>
</evidence>
<dbReference type="EMBL" id="JAIQCV010000007">
    <property type="protein sequence ID" value="KAH1080481.1"/>
    <property type="molecule type" value="Genomic_DNA"/>
</dbReference>
<sequence>MGPGPLKDTSYPPNSSTILLSSLPSVSPTAVLPLFPMLSDVSLLPARTSPLSNAASNPGTPLTLFTTYGRTSAIDGQLKWSDCFLVVIMSID</sequence>
<accession>A0A9D3ZZ26</accession>
<name>A0A9D3ZZ26_9ROSI</name>
<organism evidence="1 2">
    <name type="scientific">Gossypium stocksii</name>
    <dbReference type="NCBI Taxonomy" id="47602"/>
    <lineage>
        <taxon>Eukaryota</taxon>
        <taxon>Viridiplantae</taxon>
        <taxon>Streptophyta</taxon>
        <taxon>Embryophyta</taxon>
        <taxon>Tracheophyta</taxon>
        <taxon>Spermatophyta</taxon>
        <taxon>Magnoliopsida</taxon>
        <taxon>eudicotyledons</taxon>
        <taxon>Gunneridae</taxon>
        <taxon>Pentapetalae</taxon>
        <taxon>rosids</taxon>
        <taxon>malvids</taxon>
        <taxon>Malvales</taxon>
        <taxon>Malvaceae</taxon>
        <taxon>Malvoideae</taxon>
        <taxon>Gossypium</taxon>
    </lineage>
</organism>
<comment type="caution">
    <text evidence="1">The sequence shown here is derived from an EMBL/GenBank/DDBJ whole genome shotgun (WGS) entry which is preliminary data.</text>
</comment>
<dbReference type="Proteomes" id="UP000828251">
    <property type="component" value="Unassembled WGS sequence"/>
</dbReference>
<evidence type="ECO:0000313" key="1">
    <source>
        <dbReference type="EMBL" id="KAH1080481.1"/>
    </source>
</evidence>
<proteinExistence type="predicted"/>
<gene>
    <name evidence="1" type="ORF">J1N35_020242</name>
</gene>